<evidence type="ECO:0000313" key="3">
    <source>
        <dbReference type="Proteomes" id="UP001519460"/>
    </source>
</evidence>
<evidence type="ECO:0000313" key="2">
    <source>
        <dbReference type="EMBL" id="KAK7478426.1"/>
    </source>
</evidence>
<dbReference type="AlphaFoldDB" id="A0ABD0JUE7"/>
<reference evidence="2 3" key="1">
    <citation type="journal article" date="2023" name="Sci. Data">
        <title>Genome assembly of the Korean intertidal mud-creeper Batillaria attramentaria.</title>
        <authorList>
            <person name="Patra A.K."/>
            <person name="Ho P.T."/>
            <person name="Jun S."/>
            <person name="Lee S.J."/>
            <person name="Kim Y."/>
            <person name="Won Y.J."/>
        </authorList>
    </citation>
    <scope>NUCLEOTIDE SEQUENCE [LARGE SCALE GENOMIC DNA]</scope>
    <source>
        <strain evidence="2">Wonlab-2016</strain>
    </source>
</reference>
<keyword evidence="3" id="KW-1185">Reference proteome</keyword>
<feature type="non-terminal residue" evidence="2">
    <location>
        <position position="136"/>
    </location>
</feature>
<evidence type="ECO:0000256" key="1">
    <source>
        <dbReference type="SAM" id="MobiDB-lite"/>
    </source>
</evidence>
<dbReference type="Proteomes" id="UP001519460">
    <property type="component" value="Unassembled WGS sequence"/>
</dbReference>
<feature type="compositionally biased region" description="Basic and acidic residues" evidence="1">
    <location>
        <begin position="119"/>
        <end position="136"/>
    </location>
</feature>
<name>A0ABD0JUE7_9CAEN</name>
<accession>A0ABD0JUE7</accession>
<comment type="caution">
    <text evidence="2">The sequence shown here is derived from an EMBL/GenBank/DDBJ whole genome shotgun (WGS) entry which is preliminary data.</text>
</comment>
<proteinExistence type="predicted"/>
<dbReference type="EMBL" id="JACVVK020000326">
    <property type="protein sequence ID" value="KAK7478426.1"/>
    <property type="molecule type" value="Genomic_DNA"/>
</dbReference>
<feature type="region of interest" description="Disordered" evidence="1">
    <location>
        <begin position="74"/>
        <end position="101"/>
    </location>
</feature>
<feature type="region of interest" description="Disordered" evidence="1">
    <location>
        <begin position="115"/>
        <end position="136"/>
    </location>
</feature>
<sequence>MGRRYGEAFIRVVQTLQPVRIIDAGCRSPSESREREGDWRTVIRGGGAARVEGEGGGWWYMGVWGWLAMTKTPRASQEQDKTGVGSFGRGTSRGTTGGSLKNICMRSQIELNLTKHGVTVKDSDNDRKNPEREAGR</sequence>
<gene>
    <name evidence="2" type="ORF">BaRGS_00030351</name>
</gene>
<organism evidence="2 3">
    <name type="scientific">Batillaria attramentaria</name>
    <dbReference type="NCBI Taxonomy" id="370345"/>
    <lineage>
        <taxon>Eukaryota</taxon>
        <taxon>Metazoa</taxon>
        <taxon>Spiralia</taxon>
        <taxon>Lophotrochozoa</taxon>
        <taxon>Mollusca</taxon>
        <taxon>Gastropoda</taxon>
        <taxon>Caenogastropoda</taxon>
        <taxon>Sorbeoconcha</taxon>
        <taxon>Cerithioidea</taxon>
        <taxon>Batillariidae</taxon>
        <taxon>Batillaria</taxon>
    </lineage>
</organism>
<protein>
    <submittedName>
        <fullName evidence="2">Uncharacterized protein</fullName>
    </submittedName>
</protein>